<evidence type="ECO:0000313" key="3">
    <source>
        <dbReference type="EMBL" id="AWN48025.1"/>
    </source>
</evidence>
<dbReference type="InterPro" id="IPR014710">
    <property type="entry name" value="RmlC-like_jellyroll"/>
</dbReference>
<dbReference type="SUPFAM" id="SSF51182">
    <property type="entry name" value="RmlC-like cupins"/>
    <property type="match status" value="1"/>
</dbReference>
<reference evidence="3 4" key="1">
    <citation type="submission" date="2018-05" db="EMBL/GenBank/DDBJ databases">
        <title>Complete Genome Sequence of Methylobacterium sp. 17Sr1-28.</title>
        <authorList>
            <person name="Srinivasan S."/>
        </authorList>
    </citation>
    <scope>NUCLEOTIDE SEQUENCE [LARGE SCALE GENOMIC DNA]</scope>
    <source>
        <strain evidence="3 4">17Sr1-28</strain>
    </source>
</reference>
<keyword evidence="4" id="KW-1185">Reference proteome</keyword>
<protein>
    <submittedName>
        <fullName evidence="3">Cupin domain-containing protein</fullName>
    </submittedName>
</protein>
<evidence type="ECO:0000259" key="2">
    <source>
        <dbReference type="Pfam" id="PF07883"/>
    </source>
</evidence>
<gene>
    <name evidence="3" type="ORF">DK419_18210</name>
</gene>
<feature type="region of interest" description="Disordered" evidence="1">
    <location>
        <begin position="1"/>
        <end position="23"/>
    </location>
</feature>
<sequence>MGDTTIKKVSGGQSPQGPDGQRYLASGKHVAMRLWVDEPPTDDKPSAARDYETVGYVIKGRAELQVEGQSVRLEPGDSWLVPAGAEHTYRILETFTAVEATSPPAQVHGRDA</sequence>
<evidence type="ECO:0000256" key="1">
    <source>
        <dbReference type="SAM" id="MobiDB-lite"/>
    </source>
</evidence>
<proteinExistence type="predicted"/>
<dbReference type="AlphaFoldDB" id="A0A2U8WP30"/>
<accession>A0A2U8WP30</accession>
<organism evidence="3 4">
    <name type="scientific">Methylobacterium terrae</name>
    <dbReference type="NCBI Taxonomy" id="2202827"/>
    <lineage>
        <taxon>Bacteria</taxon>
        <taxon>Pseudomonadati</taxon>
        <taxon>Pseudomonadota</taxon>
        <taxon>Alphaproteobacteria</taxon>
        <taxon>Hyphomicrobiales</taxon>
        <taxon>Methylobacteriaceae</taxon>
        <taxon>Methylobacterium</taxon>
    </lineage>
</organism>
<feature type="domain" description="Cupin type-2" evidence="2">
    <location>
        <begin position="39"/>
        <end position="93"/>
    </location>
</feature>
<dbReference type="OrthoDB" id="882143at2"/>
<dbReference type="EMBL" id="CP029553">
    <property type="protein sequence ID" value="AWN48025.1"/>
    <property type="molecule type" value="Genomic_DNA"/>
</dbReference>
<dbReference type="InterPro" id="IPR011051">
    <property type="entry name" value="RmlC_Cupin_sf"/>
</dbReference>
<dbReference type="KEGG" id="mtea:DK419_18210"/>
<dbReference type="InterPro" id="IPR013096">
    <property type="entry name" value="Cupin_2"/>
</dbReference>
<dbReference type="RefSeq" id="WP_109960342.1">
    <property type="nucleotide sequence ID" value="NZ_CP029553.1"/>
</dbReference>
<dbReference type="Proteomes" id="UP000245444">
    <property type="component" value="Chromosome"/>
</dbReference>
<name>A0A2U8WP30_9HYPH</name>
<dbReference type="Pfam" id="PF07883">
    <property type="entry name" value="Cupin_2"/>
    <property type="match status" value="1"/>
</dbReference>
<feature type="compositionally biased region" description="Low complexity" evidence="1">
    <location>
        <begin position="10"/>
        <end position="21"/>
    </location>
</feature>
<dbReference type="Gene3D" id="2.60.120.10">
    <property type="entry name" value="Jelly Rolls"/>
    <property type="match status" value="1"/>
</dbReference>
<evidence type="ECO:0000313" key="4">
    <source>
        <dbReference type="Proteomes" id="UP000245444"/>
    </source>
</evidence>